<evidence type="ECO:0000256" key="17">
    <source>
        <dbReference type="ARBA" id="ARBA00023278"/>
    </source>
</evidence>
<evidence type="ECO:0000256" key="14">
    <source>
        <dbReference type="ARBA" id="ARBA00023170"/>
    </source>
</evidence>
<dbReference type="FunFam" id="4.10.1240.10:FF:000003">
    <property type="entry name" value="Putative cadherin EGF LAG seven-pass G-type receptor 2"/>
    <property type="match status" value="1"/>
</dbReference>
<keyword evidence="10 22" id="KW-1133">Transmembrane helix</keyword>
<feature type="compositionally biased region" description="Polar residues" evidence="21">
    <location>
        <begin position="1168"/>
        <end position="1181"/>
    </location>
</feature>
<dbReference type="GO" id="GO:0005886">
    <property type="term" value="C:plasma membrane"/>
    <property type="evidence" value="ECO:0007669"/>
    <property type="project" value="UniProtKB-SubCell"/>
</dbReference>
<comment type="subcellular location">
    <subcellularLocation>
        <location evidence="2">Cell membrane</location>
        <topology evidence="2">Multi-pass membrane protein</topology>
    </subcellularLocation>
</comment>
<sequence>MRNLSIDSKPIDMAGFIANNGTLPGCAAQRNYCETNWCQNGGTCINKWSTYICECPMRYGGKNCEQAMPSPQRFSGESIIIWSDLDITISVPWYIGLMFRTRKVNGMLMQANAGAASKINIQILNNYVQFEVYSGLSQVASLKMSQSRVSDGEWHHLLVELKSAKDGKDLKYLAVMSLDYGMYQSTVQIGNQLPGLKMKSIIVGGVSGDQVSVQQGFYGCMQGVRMGETSTNIATLNMKQAIKINVREGCEVDNPCDSNPCPQHSYCSDDWDSYSCVCDPGYFGRDCVDVCNLNPCEHVSTCVHKPSSSHGYTCECGQSYYGQYCESKIDLPCPRGWWGNPICGPCNCETSKGFDSDCNKTNGECHCKANYYRPQSSDTCYPCDCFPSGSHTRACDMETGQCPCKPGVIGRQCNRCDNPFAEVTVRGCEVIYNGCPKAFEAGIWWPQTKFGQPAAVPCPKGSVGNAVRHCNIEKGWLPPELFNCTTNTFVDLKIMNEKLHHNETKLDGDKTIRIVRALQNATQYTHNLYGNDVRTAYQIMIRVLQYESQQQGFDLAATRDVEFNENIIKVGSALLDPSNKEHWEQIQRTEGGTAHLLRHYEEYFNNVAQNMKKTYLRPFVIVATNMIIAVDIFDKSNFTGARIPRFHEIKEDYPKDLESSVVFPDTLFRPSERKVPTMKPSNQKTSSKLNDGMFSPESAFAKRKKRHPDIETHHTVAMVIIYRSLGQLLPENYDPDRRSLRLPNRPIINTPVVSTAIHSDGEFPPNLVEKPIIVEYAMLETEERTKPVCVFWNHSIMIGGTGAWSSRGCELFSRNHSHVACQCNHITSFAVLMDISKRENGEVLPLKIVTYTTVSISLAALLITFILLVLIRTLRSNLHSIHKNLVAALFFSELVFLIGINQTENPFVCTVIAILLHYFYMSTFAWMFVEQLHIYRMLTEVRNINFGHMRFYYVVGWGIPAIITGLAVGLDPQGYGNPDFCWLSVHDTLIWSFAGPIVMVVIINTVIFILAMKASCRRRQRSFEKTGVIPVLRTAFLLLLLISATWLLGLMAVNSDVMTFHYLFAIFSCLQGLFIFFFHCVFNKEVRKHLKNTLTGKKPLPDDSTATRATLLTRSLNCNNTYIEEPNMYRTTMGESTVSLESTVRSAKSHNSYLAYILRDEAAHKLSGSSSQVRAGQTEADSSIFHRNPSKSNEHDSDSDSELSLDEHSSSYASSHSSDSEEDGLETEKKWNTSTSKNNEHGPLHSTPKECVTASDGEDPGRKQKLKVETKVNVELHRENQVNHSNEAPQDKENEGQQKENRPLGHQNNQQPEQRKGILKNKVTYPPPLVDKNMKNRLREKLSDYNQSTVSSRTTSLGTNEGVRSPSDSGVTVKNVRREQSRDQLNGMAMTLHVGTGHADTSDSEGSNETSI</sequence>
<dbReference type="InterPro" id="IPR017983">
    <property type="entry name" value="GPCR_2_secretin-like_CS"/>
</dbReference>
<feature type="transmembrane region" description="Helical" evidence="22">
    <location>
        <begin position="1059"/>
        <end position="1082"/>
    </location>
</feature>
<dbReference type="Pfam" id="PF00053">
    <property type="entry name" value="EGF_laminin"/>
    <property type="match status" value="1"/>
</dbReference>
<feature type="transmembrane region" description="Helical" evidence="22">
    <location>
        <begin position="907"/>
        <end position="929"/>
    </location>
</feature>
<dbReference type="FunFam" id="2.170.300.10:FF:000011">
    <property type="entry name" value="cadherin EGF LAG seven-pass G-type receptor 1"/>
    <property type="match status" value="1"/>
</dbReference>
<dbReference type="SMART" id="SM00180">
    <property type="entry name" value="EGF_Lam"/>
    <property type="match status" value="1"/>
</dbReference>
<keyword evidence="13 19" id="KW-1015">Disulfide bond</keyword>
<feature type="region of interest" description="Disordered" evidence="21">
    <location>
        <begin position="672"/>
        <end position="693"/>
    </location>
</feature>
<organism evidence="29 30">
    <name type="scientific">Lonchura striata</name>
    <name type="common">white-rumped munia</name>
    <dbReference type="NCBI Taxonomy" id="40157"/>
    <lineage>
        <taxon>Eukaryota</taxon>
        <taxon>Metazoa</taxon>
        <taxon>Chordata</taxon>
        <taxon>Craniata</taxon>
        <taxon>Vertebrata</taxon>
        <taxon>Euteleostomi</taxon>
        <taxon>Archelosauria</taxon>
        <taxon>Archosauria</taxon>
        <taxon>Dinosauria</taxon>
        <taxon>Saurischia</taxon>
        <taxon>Theropoda</taxon>
        <taxon>Coelurosauria</taxon>
        <taxon>Aves</taxon>
        <taxon>Neognathae</taxon>
        <taxon>Neoaves</taxon>
        <taxon>Telluraves</taxon>
        <taxon>Australaves</taxon>
        <taxon>Passeriformes</taxon>
        <taxon>Passeroidea</taxon>
        <taxon>Estrildidae</taxon>
        <taxon>Estrildinae</taxon>
        <taxon>Lonchura</taxon>
    </lineage>
</organism>
<evidence type="ECO:0000259" key="23">
    <source>
        <dbReference type="PROSITE" id="PS50025"/>
    </source>
</evidence>
<evidence type="ECO:0000259" key="27">
    <source>
        <dbReference type="PROSITE" id="PS50227"/>
    </source>
</evidence>
<dbReference type="InterPro" id="IPR046338">
    <property type="entry name" value="GAIN_dom_sf"/>
</dbReference>
<dbReference type="CDD" id="cd15991">
    <property type="entry name" value="7tmB2_CELSR1"/>
    <property type="match status" value="1"/>
</dbReference>
<dbReference type="InterPro" id="IPR000832">
    <property type="entry name" value="GPCR_2_secretin-like"/>
</dbReference>
<dbReference type="SMART" id="SM00179">
    <property type="entry name" value="EGF_CA"/>
    <property type="match status" value="2"/>
</dbReference>
<dbReference type="InterPro" id="IPR002049">
    <property type="entry name" value="LE_dom"/>
</dbReference>
<evidence type="ECO:0000256" key="4">
    <source>
        <dbReference type="ARBA" id="ARBA00022473"/>
    </source>
</evidence>
<feature type="domain" description="G-protein coupled receptors family 2 profile 1" evidence="27">
    <location>
        <begin position="415"/>
        <end position="488"/>
    </location>
</feature>
<dbReference type="SMART" id="SM00282">
    <property type="entry name" value="LamG"/>
    <property type="match status" value="1"/>
</dbReference>
<evidence type="ECO:0000313" key="30">
    <source>
        <dbReference type="Proteomes" id="UP000197619"/>
    </source>
</evidence>
<evidence type="ECO:0000256" key="20">
    <source>
        <dbReference type="PROSITE-ProRule" id="PRU00460"/>
    </source>
</evidence>
<dbReference type="PRINTS" id="PR00011">
    <property type="entry name" value="EGFLAMININ"/>
</dbReference>
<dbReference type="PRINTS" id="PR00249">
    <property type="entry name" value="GPCRSECRETIN"/>
</dbReference>
<feature type="disulfide bond" evidence="19">
    <location>
        <begin position="316"/>
        <end position="325"/>
    </location>
</feature>
<evidence type="ECO:0000256" key="5">
    <source>
        <dbReference type="ARBA" id="ARBA00022475"/>
    </source>
</evidence>
<dbReference type="FunFam" id="2.10.25.10:FF:000183">
    <property type="entry name" value="Cadherin EGF LAG seven-pass G-type receptor 2"/>
    <property type="match status" value="1"/>
</dbReference>
<evidence type="ECO:0000259" key="25">
    <source>
        <dbReference type="PROSITE" id="PS50027"/>
    </source>
</evidence>
<dbReference type="FunFam" id="2.10.25.10:FF:000113">
    <property type="entry name" value="Cadherin, EGF LAG seven-pass G-type receptor 3"/>
    <property type="match status" value="1"/>
</dbReference>
<evidence type="ECO:0000256" key="18">
    <source>
        <dbReference type="ARBA" id="ARBA00023292"/>
    </source>
</evidence>
<dbReference type="PROSITE" id="PS50027">
    <property type="entry name" value="EGF_LAM_2"/>
    <property type="match status" value="1"/>
</dbReference>
<dbReference type="InterPro" id="IPR001791">
    <property type="entry name" value="Laminin_G"/>
</dbReference>
<evidence type="ECO:0000256" key="6">
    <source>
        <dbReference type="ARBA" id="ARBA00022553"/>
    </source>
</evidence>
<dbReference type="FunFam" id="2.60.220.50:FF:000005">
    <property type="entry name" value="Cadherin EGF LAG seven-pass G-type receptor 2"/>
    <property type="match status" value="1"/>
</dbReference>
<dbReference type="CDD" id="cd00055">
    <property type="entry name" value="EGF_Lam"/>
    <property type="match status" value="1"/>
</dbReference>
<dbReference type="InterPro" id="IPR000203">
    <property type="entry name" value="GPS"/>
</dbReference>
<evidence type="ECO:0000256" key="10">
    <source>
        <dbReference type="ARBA" id="ARBA00022989"/>
    </source>
</evidence>
<keyword evidence="14 29" id="KW-0675">Receptor</keyword>
<comment type="similarity">
    <text evidence="3">Belongs to the G-protein coupled receptor 2 family. LN-TM7 subfamily.</text>
</comment>
<keyword evidence="30" id="KW-1185">Reference proteome</keyword>
<feature type="transmembrane region" description="Helical" evidence="22">
    <location>
        <begin position="990"/>
        <end position="1011"/>
    </location>
</feature>
<feature type="disulfide bond" evidence="19">
    <location>
        <begin position="55"/>
        <end position="64"/>
    </location>
</feature>
<dbReference type="Pfam" id="PF00008">
    <property type="entry name" value="EGF"/>
    <property type="match status" value="1"/>
</dbReference>
<proteinExistence type="inferred from homology"/>
<feature type="disulfide bond" evidence="20">
    <location>
        <begin position="404"/>
        <end position="413"/>
    </location>
</feature>
<evidence type="ECO:0000256" key="16">
    <source>
        <dbReference type="ARBA" id="ARBA00023224"/>
    </source>
</evidence>
<keyword evidence="11" id="KW-0297">G-protein coupled receptor</keyword>
<evidence type="ECO:0000256" key="8">
    <source>
        <dbReference type="ARBA" id="ARBA00022729"/>
    </source>
</evidence>
<dbReference type="Gene3D" id="1.20.1070.10">
    <property type="entry name" value="Rhodopsin 7-helix transmembrane proteins"/>
    <property type="match status" value="1"/>
</dbReference>
<feature type="transmembrane region" description="Helical" evidence="22">
    <location>
        <begin position="950"/>
        <end position="970"/>
    </location>
</feature>
<comment type="function">
    <text evidence="1">Receptor that may have an important role in cell/cell signaling during nervous system formation.</text>
</comment>
<evidence type="ECO:0000259" key="26">
    <source>
        <dbReference type="PROSITE" id="PS50221"/>
    </source>
</evidence>
<keyword evidence="18 20" id="KW-0424">Laminin EGF-like domain</keyword>
<dbReference type="Gene3D" id="2.170.300.10">
    <property type="entry name" value="Tie2 ligand-binding domain superfamily"/>
    <property type="match status" value="1"/>
</dbReference>
<evidence type="ECO:0000256" key="3">
    <source>
        <dbReference type="ARBA" id="ARBA00010933"/>
    </source>
</evidence>
<gene>
    <name evidence="29" type="primary">CELSR1_1</name>
    <name evidence="29" type="ORF">RLOC_00014738</name>
</gene>
<dbReference type="PROSITE" id="PS50261">
    <property type="entry name" value="G_PROTEIN_RECEP_F2_4"/>
    <property type="match status" value="1"/>
</dbReference>
<evidence type="ECO:0000256" key="7">
    <source>
        <dbReference type="ARBA" id="ARBA00022692"/>
    </source>
</evidence>
<evidence type="ECO:0000259" key="24">
    <source>
        <dbReference type="PROSITE" id="PS50026"/>
    </source>
</evidence>
<keyword evidence="12 22" id="KW-0472">Membrane</keyword>
<evidence type="ECO:0000256" key="2">
    <source>
        <dbReference type="ARBA" id="ARBA00004651"/>
    </source>
</evidence>
<reference evidence="29 30" key="1">
    <citation type="submission" date="2017-05" db="EMBL/GenBank/DDBJ databases">
        <title>Genome of assembly of the Bengalese finch, Lonchura striata domestica.</title>
        <authorList>
            <person name="Colquitt B.M."/>
            <person name="Brainard M.S."/>
        </authorList>
    </citation>
    <scope>NUCLEOTIDE SEQUENCE [LARGE SCALE GENOMIC DNA]</scope>
    <source>
        <strain evidence="29">White83orange57</strain>
    </source>
</reference>
<keyword evidence="17" id="KW-0379">Hydroxylation</keyword>
<keyword evidence="7 22" id="KW-0812">Transmembrane</keyword>
<evidence type="ECO:0000256" key="11">
    <source>
        <dbReference type="ARBA" id="ARBA00023040"/>
    </source>
</evidence>
<evidence type="ECO:0000256" key="21">
    <source>
        <dbReference type="SAM" id="MobiDB-lite"/>
    </source>
</evidence>
<evidence type="ECO:0000256" key="9">
    <source>
        <dbReference type="ARBA" id="ARBA00022737"/>
    </source>
</evidence>
<name>A0A218UUK3_9PASE</name>
<feature type="transmembrane region" description="Helical" evidence="22">
    <location>
        <begin position="1031"/>
        <end position="1053"/>
    </location>
</feature>
<protein>
    <submittedName>
        <fullName evidence="29">Cadherin EGF LAG seven-pass G-type receptor 1</fullName>
    </submittedName>
</protein>
<dbReference type="GO" id="GO:0005509">
    <property type="term" value="F:calcium ion binding"/>
    <property type="evidence" value="ECO:0007669"/>
    <property type="project" value="InterPro"/>
</dbReference>
<feature type="domain" description="EGF-like" evidence="24">
    <location>
        <begin position="289"/>
        <end position="326"/>
    </location>
</feature>
<dbReference type="PROSITE" id="PS50026">
    <property type="entry name" value="EGF_3"/>
    <property type="match status" value="3"/>
</dbReference>
<dbReference type="FunFam" id="2.60.120.200:FF:000059">
    <property type="entry name" value="Cadherin EGF LAG seven-pass G-type receptor 1"/>
    <property type="match status" value="1"/>
</dbReference>
<dbReference type="FunFam" id="1.20.1070.10:FF:000123">
    <property type="entry name" value="cadherin EGF LAG seven-pass G-type receptor 1 isoform X2"/>
    <property type="match status" value="1"/>
</dbReference>
<evidence type="ECO:0000313" key="29">
    <source>
        <dbReference type="EMBL" id="OWK57389.1"/>
    </source>
</evidence>
<feature type="domain" description="EGF-like" evidence="24">
    <location>
        <begin position="252"/>
        <end position="288"/>
    </location>
</feature>
<dbReference type="InterPro" id="IPR036445">
    <property type="entry name" value="GPCR_2_extracell_dom_sf"/>
</dbReference>
<feature type="compositionally biased region" description="Basic and acidic residues" evidence="21">
    <location>
        <begin position="1332"/>
        <end position="1343"/>
    </location>
</feature>
<dbReference type="CDD" id="cd00110">
    <property type="entry name" value="LamG"/>
    <property type="match status" value="1"/>
</dbReference>
<dbReference type="SMART" id="SM00008">
    <property type="entry name" value="HormR"/>
    <property type="match status" value="1"/>
</dbReference>
<accession>A0A218UUK3</accession>
<dbReference type="PROSITE" id="PS50221">
    <property type="entry name" value="GAIN_B"/>
    <property type="match status" value="1"/>
</dbReference>
<dbReference type="PANTHER" id="PTHR12011">
    <property type="entry name" value="ADHESION G-PROTEIN COUPLED RECEPTOR"/>
    <property type="match status" value="1"/>
</dbReference>
<feature type="compositionally biased region" description="Basic and acidic residues" evidence="21">
    <location>
        <begin position="1259"/>
        <end position="1281"/>
    </location>
</feature>
<feature type="domain" description="EGF-like" evidence="24">
    <location>
        <begin position="29"/>
        <end position="65"/>
    </location>
</feature>
<dbReference type="Pfam" id="PF16489">
    <property type="entry name" value="GAIN"/>
    <property type="match status" value="1"/>
</dbReference>
<dbReference type="InterPro" id="IPR000742">
    <property type="entry name" value="EGF"/>
</dbReference>
<feature type="transmembrane region" description="Helical" evidence="22">
    <location>
        <begin position="883"/>
        <end position="901"/>
    </location>
</feature>
<feature type="domain" description="GAIN-B" evidence="26">
    <location>
        <begin position="669"/>
        <end position="839"/>
    </location>
</feature>
<dbReference type="Gene3D" id="2.10.25.10">
    <property type="entry name" value="Laminin"/>
    <property type="match status" value="3"/>
</dbReference>
<feature type="region of interest" description="Disordered" evidence="21">
    <location>
        <begin position="1168"/>
        <end position="1372"/>
    </location>
</feature>
<keyword evidence="8" id="KW-0732">Signal</keyword>
<dbReference type="SMART" id="SM00181">
    <property type="entry name" value="EGF"/>
    <property type="match status" value="3"/>
</dbReference>
<dbReference type="SUPFAM" id="SSF81321">
    <property type="entry name" value="Family A G protein-coupled receptor-like"/>
    <property type="match status" value="1"/>
</dbReference>
<evidence type="ECO:0000256" key="19">
    <source>
        <dbReference type="PROSITE-ProRule" id="PRU00076"/>
    </source>
</evidence>
<dbReference type="Pfam" id="PF02793">
    <property type="entry name" value="HRM"/>
    <property type="match status" value="1"/>
</dbReference>
<dbReference type="Pfam" id="PF02210">
    <property type="entry name" value="Laminin_G_2"/>
    <property type="match status" value="1"/>
</dbReference>
<dbReference type="InterPro" id="IPR000152">
    <property type="entry name" value="EGF-type_Asp/Asn_hydroxyl_site"/>
</dbReference>
<dbReference type="InterPro" id="IPR017981">
    <property type="entry name" value="GPCR_2-like_7TM"/>
</dbReference>
<keyword evidence="15" id="KW-0325">Glycoprotein</keyword>
<dbReference type="STRING" id="299123.ENSLSDP00000011858"/>
<feature type="domain" description="G-protein coupled receptors family 2 profile 2" evidence="28">
    <location>
        <begin position="846"/>
        <end position="1083"/>
    </location>
</feature>
<feature type="domain" description="Laminin G" evidence="23">
    <location>
        <begin position="69"/>
        <end position="250"/>
    </location>
</feature>
<keyword evidence="4" id="KW-0217">Developmental protein</keyword>
<comment type="caution">
    <text evidence="29">The sequence shown here is derived from an EMBL/GenBank/DDBJ whole genome shotgun (WGS) entry which is preliminary data.</text>
</comment>
<dbReference type="SUPFAM" id="SSF49899">
    <property type="entry name" value="Concanavalin A-like lectins/glucanases"/>
    <property type="match status" value="1"/>
</dbReference>
<dbReference type="Gene3D" id="2.60.120.200">
    <property type="match status" value="1"/>
</dbReference>
<dbReference type="InterPro" id="IPR001881">
    <property type="entry name" value="EGF-like_Ca-bd_dom"/>
</dbReference>
<dbReference type="FunFam" id="2.10.25.10:FF:000011">
    <property type="entry name" value="Cadherin EGF LAG seven-pass G-type receptor"/>
    <property type="match status" value="1"/>
</dbReference>
<dbReference type="InterPro" id="IPR057244">
    <property type="entry name" value="GAIN_B"/>
</dbReference>
<dbReference type="SUPFAM" id="SSF57196">
    <property type="entry name" value="EGF/Laminin"/>
    <property type="match status" value="3"/>
</dbReference>
<dbReference type="SMART" id="SM00303">
    <property type="entry name" value="GPS"/>
    <property type="match status" value="1"/>
</dbReference>
<dbReference type="PROSITE" id="PS00010">
    <property type="entry name" value="ASX_HYDROXYL"/>
    <property type="match status" value="2"/>
</dbReference>
<feature type="disulfide bond" evidence="19">
    <location>
        <begin position="278"/>
        <end position="287"/>
    </location>
</feature>
<dbReference type="InterPro" id="IPR032471">
    <property type="entry name" value="AGRL2-4_GAIN_subdom_A"/>
</dbReference>
<dbReference type="InterPro" id="IPR001879">
    <property type="entry name" value="GPCR_2_extracellular_dom"/>
</dbReference>
<evidence type="ECO:0000256" key="1">
    <source>
        <dbReference type="ARBA" id="ARBA00002066"/>
    </source>
</evidence>
<feature type="transmembrane region" description="Helical" evidence="22">
    <location>
        <begin position="848"/>
        <end position="871"/>
    </location>
</feature>
<dbReference type="PROSITE" id="PS01248">
    <property type="entry name" value="EGF_LAM_1"/>
    <property type="match status" value="1"/>
</dbReference>
<dbReference type="InterPro" id="IPR013320">
    <property type="entry name" value="ConA-like_dom_sf"/>
</dbReference>
<keyword evidence="19" id="KW-0245">EGF-like domain</keyword>
<dbReference type="PANTHER" id="PTHR12011:SF347">
    <property type="entry name" value="FI21270P1-RELATED"/>
    <property type="match status" value="1"/>
</dbReference>
<dbReference type="CDD" id="cd00054">
    <property type="entry name" value="EGF_CA"/>
    <property type="match status" value="3"/>
</dbReference>
<dbReference type="PROSITE" id="PS50025">
    <property type="entry name" value="LAM_G_DOMAIN"/>
    <property type="match status" value="1"/>
</dbReference>
<evidence type="ECO:0000256" key="15">
    <source>
        <dbReference type="ARBA" id="ARBA00023180"/>
    </source>
</evidence>
<comment type="caution">
    <text evidence="19">Lacks conserved residue(s) required for the propagation of feature annotation.</text>
</comment>
<keyword evidence="16" id="KW-0807">Transducer</keyword>
<evidence type="ECO:0000259" key="28">
    <source>
        <dbReference type="PROSITE" id="PS50261"/>
    </source>
</evidence>
<feature type="domain" description="Laminin EGF-like" evidence="25">
    <location>
        <begin position="383"/>
        <end position="430"/>
    </location>
</feature>
<feature type="compositionally biased region" description="Polar residues" evidence="21">
    <location>
        <begin position="1344"/>
        <end position="1359"/>
    </location>
</feature>
<dbReference type="PROSITE" id="PS50227">
    <property type="entry name" value="G_PROTEIN_RECEP_F2_3"/>
    <property type="match status" value="1"/>
</dbReference>
<dbReference type="Gene3D" id="4.10.1240.10">
    <property type="entry name" value="GPCR, family 2, extracellular hormone receptor domain"/>
    <property type="match status" value="1"/>
</dbReference>
<dbReference type="Pfam" id="PF00002">
    <property type="entry name" value="7tm_2"/>
    <property type="match status" value="1"/>
</dbReference>
<keyword evidence="6" id="KW-0597">Phosphoprotein</keyword>
<feature type="compositionally biased region" description="Polar residues" evidence="21">
    <location>
        <begin position="679"/>
        <end position="689"/>
    </location>
</feature>
<dbReference type="GO" id="GO:0004930">
    <property type="term" value="F:G protein-coupled receptor activity"/>
    <property type="evidence" value="ECO:0007669"/>
    <property type="project" value="UniProtKB-KW"/>
</dbReference>
<evidence type="ECO:0000256" key="13">
    <source>
        <dbReference type="ARBA" id="ARBA00023157"/>
    </source>
</evidence>
<dbReference type="GO" id="GO:0007166">
    <property type="term" value="P:cell surface receptor signaling pathway"/>
    <property type="evidence" value="ECO:0007669"/>
    <property type="project" value="InterPro"/>
</dbReference>
<dbReference type="PROSITE" id="PS00022">
    <property type="entry name" value="EGF_1"/>
    <property type="match status" value="3"/>
</dbReference>
<dbReference type="Pfam" id="PF01825">
    <property type="entry name" value="GPS"/>
    <property type="match status" value="1"/>
</dbReference>
<keyword evidence="5" id="KW-1003">Cell membrane</keyword>
<dbReference type="Proteomes" id="UP000197619">
    <property type="component" value="Unassembled WGS sequence"/>
</dbReference>
<dbReference type="PROSITE" id="PS00650">
    <property type="entry name" value="G_PROTEIN_RECEP_F2_2"/>
    <property type="match status" value="1"/>
</dbReference>
<dbReference type="Gene3D" id="2.60.220.50">
    <property type="match status" value="1"/>
</dbReference>
<evidence type="ECO:0000256" key="12">
    <source>
        <dbReference type="ARBA" id="ARBA00023136"/>
    </source>
</evidence>
<feature type="disulfide bond" evidence="20">
    <location>
        <begin position="385"/>
        <end position="402"/>
    </location>
</feature>
<evidence type="ECO:0000256" key="22">
    <source>
        <dbReference type="SAM" id="Phobius"/>
    </source>
</evidence>
<dbReference type="FunFam" id="2.10.25.10:FF:000503">
    <property type="entry name" value="Cadherin EGF LAG seven-pass G-type receptor 1"/>
    <property type="match status" value="1"/>
</dbReference>
<feature type="disulfide bond" evidence="20">
    <location>
        <begin position="383"/>
        <end position="395"/>
    </location>
</feature>
<dbReference type="EMBL" id="MUZQ01000125">
    <property type="protein sequence ID" value="OWK57389.1"/>
    <property type="molecule type" value="Genomic_DNA"/>
</dbReference>
<keyword evidence="9" id="KW-0677">Repeat</keyword>
<feature type="compositionally biased region" description="Basic and acidic residues" evidence="21">
    <location>
        <begin position="1289"/>
        <end position="1303"/>
    </location>
</feature>